<dbReference type="InterPro" id="IPR015890">
    <property type="entry name" value="Chorismate_C"/>
</dbReference>
<sequence length="394" mass="42918">MNRLASFDFITQQKLYRVTSSAICQEPVRSAQAKSFIREALAPNESGAVQDKIVCGIIPFNPQEAAYLLAAPKPQAQDPAHLAGKGSFFSPDDAEPQSSEPPRLVADSSFNRAEESHYLSAVESAISILDQGELHKIVLGRHQRYRVAGNQLLQGLDLAHALHQANPLADTFCLRTSDHQQWVGASPEVIADVRDQHFYTHPLAGSRNKQTCTNIKEAQQVLLNSLKDLHEHSFVVEHIRQRLQNLPGLRLDTICPPEVTETDSMYHLGTPISAQVPSDYTPLQLALQIHPTPAVGGTPPAIALPHIARLERSTRHYFAGLVGWMDGAGQGRWSLILRSAHISGSDIDLWAGAGIVQGSEPALELAETEAKMQTILSACQQVLSPTVALTSSCP</sequence>
<name>A0A4Y9F311_9MICC</name>
<gene>
    <name evidence="8" type="ORF">E4U03_07270</name>
</gene>
<evidence type="ECO:0000256" key="4">
    <source>
        <dbReference type="ARBA" id="ARBA00023235"/>
    </source>
</evidence>
<dbReference type="AlphaFoldDB" id="A0A4Y9F311"/>
<dbReference type="GO" id="GO:0008909">
    <property type="term" value="F:isochorismate synthase activity"/>
    <property type="evidence" value="ECO:0007669"/>
    <property type="project" value="UniProtKB-EC"/>
</dbReference>
<feature type="region of interest" description="Disordered" evidence="6">
    <location>
        <begin position="78"/>
        <end position="104"/>
    </location>
</feature>
<dbReference type="PANTHER" id="PTHR42839">
    <property type="entry name" value="ISOCHORISMATE SYNTHASE ENTC"/>
    <property type="match status" value="1"/>
</dbReference>
<dbReference type="NCBIfam" id="TIGR00543">
    <property type="entry name" value="isochor_syn"/>
    <property type="match status" value="1"/>
</dbReference>
<dbReference type="EMBL" id="SPQC01000022">
    <property type="protein sequence ID" value="TFU22113.1"/>
    <property type="molecule type" value="Genomic_DNA"/>
</dbReference>
<dbReference type="Pfam" id="PF00425">
    <property type="entry name" value="Chorismate_bind"/>
    <property type="match status" value="1"/>
</dbReference>
<evidence type="ECO:0000256" key="3">
    <source>
        <dbReference type="ARBA" id="ARBA00012824"/>
    </source>
</evidence>
<dbReference type="InterPro" id="IPR004561">
    <property type="entry name" value="IsoChor_synthase"/>
</dbReference>
<organism evidence="8 9">
    <name type="scientific">Rothia nasimurium</name>
    <dbReference type="NCBI Taxonomy" id="85336"/>
    <lineage>
        <taxon>Bacteria</taxon>
        <taxon>Bacillati</taxon>
        <taxon>Actinomycetota</taxon>
        <taxon>Actinomycetes</taxon>
        <taxon>Micrococcales</taxon>
        <taxon>Micrococcaceae</taxon>
        <taxon>Rothia</taxon>
    </lineage>
</organism>
<feature type="domain" description="Chorismate-utilising enzyme C-terminal" evidence="7">
    <location>
        <begin position="115"/>
        <end position="371"/>
    </location>
</feature>
<protein>
    <recommendedName>
        <fullName evidence="3">isochorismate synthase</fullName>
        <ecNumber evidence="3">5.4.4.2</ecNumber>
    </recommendedName>
    <alternativeName>
        <fullName evidence="5">Isochorismate mutase</fullName>
    </alternativeName>
</protein>
<proteinExistence type="inferred from homology"/>
<dbReference type="Proteomes" id="UP000297951">
    <property type="component" value="Unassembled WGS sequence"/>
</dbReference>
<evidence type="ECO:0000256" key="6">
    <source>
        <dbReference type="SAM" id="MobiDB-lite"/>
    </source>
</evidence>
<dbReference type="RefSeq" id="WP_135012892.1">
    <property type="nucleotide sequence ID" value="NZ_JADGLK010000022.1"/>
</dbReference>
<dbReference type="PANTHER" id="PTHR42839:SF2">
    <property type="entry name" value="ISOCHORISMATE SYNTHASE ENTC"/>
    <property type="match status" value="1"/>
</dbReference>
<accession>A0A4Y9F311</accession>
<dbReference type="InterPro" id="IPR005801">
    <property type="entry name" value="ADC_synthase"/>
</dbReference>
<dbReference type="Gene3D" id="3.60.120.10">
    <property type="entry name" value="Anthranilate synthase"/>
    <property type="match status" value="1"/>
</dbReference>
<evidence type="ECO:0000259" key="7">
    <source>
        <dbReference type="Pfam" id="PF00425"/>
    </source>
</evidence>
<evidence type="ECO:0000313" key="8">
    <source>
        <dbReference type="EMBL" id="TFU22113.1"/>
    </source>
</evidence>
<comment type="caution">
    <text evidence="8">The sequence shown here is derived from an EMBL/GenBank/DDBJ whole genome shotgun (WGS) entry which is preliminary data.</text>
</comment>
<reference evidence="8 9" key="1">
    <citation type="submission" date="2019-03" db="EMBL/GenBank/DDBJ databases">
        <title>Diversity of the mouse oral microbiome.</title>
        <authorList>
            <person name="Joseph S."/>
            <person name="Aduse-Opoku J."/>
            <person name="Curtis M."/>
            <person name="Wade W."/>
            <person name="Hashim A."/>
        </authorList>
    </citation>
    <scope>NUCLEOTIDE SEQUENCE [LARGE SCALE GENOMIC DNA]</scope>
    <source>
        <strain evidence="9">irhom_31</strain>
    </source>
</reference>
<evidence type="ECO:0000313" key="9">
    <source>
        <dbReference type="Proteomes" id="UP000297951"/>
    </source>
</evidence>
<comment type="catalytic activity">
    <reaction evidence="1">
        <text>chorismate = isochorismate</text>
        <dbReference type="Rhea" id="RHEA:18985"/>
        <dbReference type="ChEBI" id="CHEBI:29748"/>
        <dbReference type="ChEBI" id="CHEBI:29780"/>
        <dbReference type="EC" id="5.4.4.2"/>
    </reaction>
</comment>
<keyword evidence="4 8" id="KW-0413">Isomerase</keyword>
<comment type="similarity">
    <text evidence="2">Belongs to the isochorismate synthase family.</text>
</comment>
<dbReference type="SUPFAM" id="SSF56322">
    <property type="entry name" value="ADC synthase"/>
    <property type="match status" value="1"/>
</dbReference>
<dbReference type="EC" id="5.4.4.2" evidence="3"/>
<evidence type="ECO:0000256" key="1">
    <source>
        <dbReference type="ARBA" id="ARBA00000799"/>
    </source>
</evidence>
<dbReference type="OrthoDB" id="9806579at2"/>
<evidence type="ECO:0000256" key="2">
    <source>
        <dbReference type="ARBA" id="ARBA00005297"/>
    </source>
</evidence>
<evidence type="ECO:0000256" key="5">
    <source>
        <dbReference type="ARBA" id="ARBA00041564"/>
    </source>
</evidence>